<keyword evidence="2" id="KW-1185">Reference proteome</keyword>
<reference evidence="1 2" key="1">
    <citation type="submission" date="2019-11" db="EMBL/GenBank/DDBJ databases">
        <title>Acidiferrimicrobium australis gen. nov., sp. nov., an acidophilic and obligately heterotrophic, member of the Actinobacteria that catalyses dissimilatory oxido- reduction of iron isolated from metal-rich acidic water in Chile.</title>
        <authorList>
            <person name="Gonzalez D."/>
            <person name="Huber K."/>
            <person name="Hedrich S."/>
            <person name="Rojas-Villalobos C."/>
            <person name="Quatrini R."/>
            <person name="Dinamarca M.A."/>
            <person name="Schwarz A."/>
            <person name="Canales C."/>
            <person name="Nancucheo I."/>
        </authorList>
    </citation>
    <scope>NUCLEOTIDE SEQUENCE [LARGE SCALE GENOMIC DNA]</scope>
    <source>
        <strain evidence="1 2">USS-CCA1</strain>
    </source>
</reference>
<organism evidence="1 2">
    <name type="scientific">Acidiferrimicrobium australe</name>
    <dbReference type="NCBI Taxonomy" id="2664430"/>
    <lineage>
        <taxon>Bacteria</taxon>
        <taxon>Bacillati</taxon>
        <taxon>Actinomycetota</taxon>
        <taxon>Acidimicrobiia</taxon>
        <taxon>Acidimicrobiales</taxon>
        <taxon>Acidimicrobiaceae</taxon>
        <taxon>Acidiferrimicrobium</taxon>
    </lineage>
</organism>
<evidence type="ECO:0000313" key="1">
    <source>
        <dbReference type="EMBL" id="MST34127.1"/>
    </source>
</evidence>
<proteinExistence type="predicted"/>
<sequence length="162" mass="17168">MHQLLVRSPSPLLLRGVVHGALKVHLDRFLNVPAARLPVATTGDLADLAACLDAEGGVDEAGAVVYGFLRGGGRRDDVVAVLGHGLLREDAGFHWFQMFEAAVRQAGAWPEGSEEAALILTGAARFLAAHTPTRRELAQVVRIAGRLRRGEALYEDGGEAAG</sequence>
<dbReference type="Proteomes" id="UP000437736">
    <property type="component" value="Unassembled WGS sequence"/>
</dbReference>
<comment type="caution">
    <text evidence="1">The sequence shown here is derived from an EMBL/GenBank/DDBJ whole genome shotgun (WGS) entry which is preliminary data.</text>
</comment>
<gene>
    <name evidence="1" type="ORF">GHK86_15530</name>
</gene>
<protein>
    <submittedName>
        <fullName evidence="1">Uncharacterized protein</fullName>
    </submittedName>
</protein>
<accession>A0ABW9QW86</accession>
<name>A0ABW9QW86_9ACTN</name>
<evidence type="ECO:0000313" key="2">
    <source>
        <dbReference type="Proteomes" id="UP000437736"/>
    </source>
</evidence>
<dbReference type="EMBL" id="WJHE01000861">
    <property type="protein sequence ID" value="MST34127.1"/>
    <property type="molecule type" value="Genomic_DNA"/>
</dbReference>